<organism evidence="6 7">
    <name type="scientific">Roseateles amylovorans</name>
    <dbReference type="NCBI Taxonomy" id="2978473"/>
    <lineage>
        <taxon>Bacteria</taxon>
        <taxon>Pseudomonadati</taxon>
        <taxon>Pseudomonadota</taxon>
        <taxon>Betaproteobacteria</taxon>
        <taxon>Burkholderiales</taxon>
        <taxon>Sphaerotilaceae</taxon>
        <taxon>Roseateles</taxon>
    </lineage>
</organism>
<keyword evidence="7" id="KW-1185">Reference proteome</keyword>
<evidence type="ECO:0000256" key="3">
    <source>
        <dbReference type="SAM" id="MobiDB-lite"/>
    </source>
</evidence>
<dbReference type="InterPro" id="IPR011006">
    <property type="entry name" value="CheY-like_superfamily"/>
</dbReference>
<dbReference type="Gene3D" id="1.10.3210.10">
    <property type="entry name" value="Hypothetical protein af1432"/>
    <property type="match status" value="1"/>
</dbReference>
<proteinExistence type="predicted"/>
<dbReference type="CDD" id="cd17569">
    <property type="entry name" value="REC_HupR-like"/>
    <property type="match status" value="1"/>
</dbReference>
<dbReference type="InterPro" id="IPR037522">
    <property type="entry name" value="HD_GYP_dom"/>
</dbReference>
<dbReference type="RefSeq" id="WP_261756245.1">
    <property type="nucleotide sequence ID" value="NZ_CP104562.2"/>
</dbReference>
<dbReference type="PROSITE" id="PS51832">
    <property type="entry name" value="HD_GYP"/>
    <property type="match status" value="1"/>
</dbReference>
<dbReference type="PANTHER" id="PTHR45228">
    <property type="entry name" value="CYCLIC DI-GMP PHOSPHODIESTERASE TM_0186-RELATED"/>
    <property type="match status" value="1"/>
</dbReference>
<sequence>MTSVDPSVDPRVDPAVDPPVVLFVDDEPSILSSLRRLVRPQGYRVLVASGGAAGLEILTQEPVDVVVSDMRMPEMDGVAFLEQVRERWPLIGRILLTGYADIQSTVDAVNRGQIQRHIAKPWDDRDLLMAIQDALSRRQLELENRALMSLTKAQNAELQTLNNELSRRVQARTQELEQVNGMLEKSFHQLKDNFLLSIQVFSGLLELRDGGLAGYSRQVADLARRTARRMGLGPRVEEDLHIAGLLHEIGKIGFPDAMLHKPLSTMTADEQAQYRRHTLHGEAALLPLAQLQQVARLVRSQHERIDGKGFPDGLNGEALSPAAQILGAVSDFYAAQTGRLSEQRYTAAQALSLVRGGAGARYEAAVVEALAQALTDEPLDVPQDRAISPHDIEPGMVLARDLLTPKGTLLLAAGHVFDARLVRQIREFAGREGLRLSLFIKRTPTPPPAQPPAERAAAAASGPTSTSTPTPTPTPTPQGASHG</sequence>
<feature type="region of interest" description="Disordered" evidence="3">
    <location>
        <begin position="441"/>
        <end position="483"/>
    </location>
</feature>
<evidence type="ECO:0000259" key="5">
    <source>
        <dbReference type="PROSITE" id="PS51832"/>
    </source>
</evidence>
<dbReference type="SMART" id="SM00448">
    <property type="entry name" value="REC"/>
    <property type="match status" value="1"/>
</dbReference>
<evidence type="ECO:0000259" key="4">
    <source>
        <dbReference type="PROSITE" id="PS50110"/>
    </source>
</evidence>
<dbReference type="Pfam" id="PF13487">
    <property type="entry name" value="HD_5"/>
    <property type="match status" value="1"/>
</dbReference>
<dbReference type="SUPFAM" id="SSF52172">
    <property type="entry name" value="CheY-like"/>
    <property type="match status" value="1"/>
</dbReference>
<protein>
    <submittedName>
        <fullName evidence="6">Response regulator</fullName>
    </submittedName>
</protein>
<evidence type="ECO:0000313" key="7">
    <source>
        <dbReference type="Proteomes" id="UP001064933"/>
    </source>
</evidence>
<dbReference type="InterPro" id="IPR003607">
    <property type="entry name" value="HD/PDEase_dom"/>
</dbReference>
<evidence type="ECO:0000256" key="2">
    <source>
        <dbReference type="SAM" id="Coils"/>
    </source>
</evidence>
<dbReference type="InterPro" id="IPR052020">
    <property type="entry name" value="Cyclic_di-GMP/3'3'-cGAMP_PDE"/>
</dbReference>
<evidence type="ECO:0000313" key="6">
    <source>
        <dbReference type="EMBL" id="UXH76513.1"/>
    </source>
</evidence>
<dbReference type="EMBL" id="CP104562">
    <property type="protein sequence ID" value="UXH76513.1"/>
    <property type="molecule type" value="Genomic_DNA"/>
</dbReference>
<dbReference type="PANTHER" id="PTHR45228:SF8">
    <property type="entry name" value="TWO-COMPONENT RESPONSE REGULATOR-RELATED"/>
    <property type="match status" value="1"/>
</dbReference>
<feature type="domain" description="HD-GYP" evidence="5">
    <location>
        <begin position="190"/>
        <end position="386"/>
    </location>
</feature>
<feature type="coiled-coil region" evidence="2">
    <location>
        <begin position="148"/>
        <end position="175"/>
    </location>
</feature>
<feature type="compositionally biased region" description="Low complexity" evidence="3">
    <location>
        <begin position="452"/>
        <end position="469"/>
    </location>
</feature>
<evidence type="ECO:0000256" key="1">
    <source>
        <dbReference type="PROSITE-ProRule" id="PRU00169"/>
    </source>
</evidence>
<dbReference type="Gene3D" id="3.40.50.2300">
    <property type="match status" value="1"/>
</dbReference>
<keyword evidence="2" id="KW-0175">Coiled coil</keyword>
<dbReference type="PROSITE" id="PS50110">
    <property type="entry name" value="RESPONSE_REGULATORY"/>
    <property type="match status" value="1"/>
</dbReference>
<feature type="modified residue" description="4-aspartylphosphate" evidence="1">
    <location>
        <position position="69"/>
    </location>
</feature>
<gene>
    <name evidence="6" type="ORF">N4261_15820</name>
</gene>
<feature type="domain" description="Response regulatory" evidence="4">
    <location>
        <begin position="20"/>
        <end position="135"/>
    </location>
</feature>
<dbReference type="InterPro" id="IPR001789">
    <property type="entry name" value="Sig_transdc_resp-reg_receiver"/>
</dbReference>
<reference evidence="6" key="1">
    <citation type="submission" date="2022-10" db="EMBL/GenBank/DDBJ databases">
        <title>Characterization and whole genome sequencing of a new Roseateles species, isolated from fresh water.</title>
        <authorList>
            <person name="Guliayeva D.Y."/>
            <person name="Akhremchuk A.E."/>
            <person name="Sikolenko M.A."/>
            <person name="Valentovich L.N."/>
            <person name="Sidarenka A.V."/>
        </authorList>
    </citation>
    <scope>NUCLEOTIDE SEQUENCE</scope>
    <source>
        <strain evidence="6">BIM B-1768</strain>
    </source>
</reference>
<dbReference type="SUPFAM" id="SSF109604">
    <property type="entry name" value="HD-domain/PDEase-like"/>
    <property type="match status" value="1"/>
</dbReference>
<dbReference type="Proteomes" id="UP001064933">
    <property type="component" value="Chromosome"/>
</dbReference>
<dbReference type="Pfam" id="PF00072">
    <property type="entry name" value="Response_reg"/>
    <property type="match status" value="1"/>
</dbReference>
<accession>A0ABY6AW19</accession>
<dbReference type="CDD" id="cd00077">
    <property type="entry name" value="HDc"/>
    <property type="match status" value="1"/>
</dbReference>
<keyword evidence="1" id="KW-0597">Phosphoprotein</keyword>
<name>A0ABY6AW19_9BURK</name>